<dbReference type="Pfam" id="PF01890">
    <property type="entry name" value="CbiG_C"/>
    <property type="match status" value="1"/>
</dbReference>
<dbReference type="Pfam" id="PF11761">
    <property type="entry name" value="CbiG_mid"/>
    <property type="match status" value="1"/>
</dbReference>
<dbReference type="AlphaFoldDB" id="A0A1H6W9Y5"/>
<feature type="domain" description="Cobalamin synthesis G N-terminal" evidence="2">
    <location>
        <begin position="51"/>
        <end position="131"/>
    </location>
</feature>
<evidence type="ECO:0000259" key="1">
    <source>
        <dbReference type="Pfam" id="PF01890"/>
    </source>
</evidence>
<gene>
    <name evidence="4" type="ORF">SAMN05660742_103188</name>
</gene>
<dbReference type="Pfam" id="PF11760">
    <property type="entry name" value="CbiG_N"/>
    <property type="match status" value="1"/>
</dbReference>
<dbReference type="InterPro" id="IPR052553">
    <property type="entry name" value="CbiG_hydrolase"/>
</dbReference>
<organism evidence="4 5">
    <name type="scientific">Propionispira arboris</name>
    <dbReference type="NCBI Taxonomy" id="84035"/>
    <lineage>
        <taxon>Bacteria</taxon>
        <taxon>Bacillati</taxon>
        <taxon>Bacillota</taxon>
        <taxon>Negativicutes</taxon>
        <taxon>Selenomonadales</taxon>
        <taxon>Selenomonadaceae</taxon>
        <taxon>Propionispira</taxon>
    </lineage>
</organism>
<dbReference type="GO" id="GO:0009236">
    <property type="term" value="P:cobalamin biosynthetic process"/>
    <property type="evidence" value="ECO:0007669"/>
    <property type="project" value="InterPro"/>
</dbReference>
<dbReference type="GO" id="GO:0016787">
    <property type="term" value="F:hydrolase activity"/>
    <property type="evidence" value="ECO:0007669"/>
    <property type="project" value="UniProtKB-KW"/>
</dbReference>
<dbReference type="InterPro" id="IPR036518">
    <property type="entry name" value="CobE/GbiG_C_sf"/>
</dbReference>
<accession>A0A1H6W9Y5</accession>
<evidence type="ECO:0000313" key="5">
    <source>
        <dbReference type="Proteomes" id="UP000199662"/>
    </source>
</evidence>
<dbReference type="Proteomes" id="UP000199662">
    <property type="component" value="Unassembled WGS sequence"/>
</dbReference>
<dbReference type="InterPro" id="IPR002750">
    <property type="entry name" value="CobE/GbiG_C"/>
</dbReference>
<dbReference type="SUPFAM" id="SSF159664">
    <property type="entry name" value="CobE/GbiG C-terminal domain-like"/>
    <property type="match status" value="1"/>
</dbReference>
<evidence type="ECO:0000259" key="2">
    <source>
        <dbReference type="Pfam" id="PF11760"/>
    </source>
</evidence>
<feature type="domain" description="CobE/GbiG C-terminal" evidence="1">
    <location>
        <begin position="231"/>
        <end position="351"/>
    </location>
</feature>
<dbReference type="InterPro" id="IPR021745">
    <property type="entry name" value="CbiG_mid"/>
</dbReference>
<dbReference type="EMBL" id="FNZK01000003">
    <property type="protein sequence ID" value="SEJ10837.1"/>
    <property type="molecule type" value="Genomic_DNA"/>
</dbReference>
<dbReference type="Gene3D" id="3.40.50.11220">
    <property type="match status" value="1"/>
</dbReference>
<proteinExistence type="predicted"/>
<dbReference type="SUPFAM" id="SSF159672">
    <property type="entry name" value="CbiG N-terminal domain-like"/>
    <property type="match status" value="1"/>
</dbReference>
<name>A0A1H6W9Y5_9FIRM</name>
<sequence length="354" mass="38888">MKTAVFAVTQNGAKLADQIACQFDYDLFVKKGRYDTLSRLNFHDYDSLSNCLKDTFHSYDALIFIMATGIVVRTLAPFIIDKRSDPAVVVLDEKAQHVISLLSGHIGGANALTKKLALFLGAAPVITTATDVNEKMAVDLLAESLNLSMEPFDHLKYINAEIVQGNPVDFFIDQALTNAPYYIKKLQACQIEAKLMEIKTATCFSRSSVILTEQLNIPNGAGLLFLKPRKLAIGIGCRRDTTQAEILQAIQTACEKIGKSMYDIACIASTVVKKDEPGLIAASKTLSVPLYFYENVPMQQMIDLYSLDISPFVTKQIGIGNVCEAAVLLASQSKKILLHKTKLTKVTVAIAWEK</sequence>
<dbReference type="Gene3D" id="3.30.420.180">
    <property type="entry name" value="CobE/GbiG C-terminal domain"/>
    <property type="match status" value="1"/>
</dbReference>
<protein>
    <submittedName>
        <fullName evidence="4">Cobalt-precorrin 5A hydrolase</fullName>
    </submittedName>
</protein>
<evidence type="ECO:0000259" key="3">
    <source>
        <dbReference type="Pfam" id="PF11761"/>
    </source>
</evidence>
<dbReference type="RefSeq" id="WP_091829567.1">
    <property type="nucleotide sequence ID" value="NZ_FNZK01000003.1"/>
</dbReference>
<dbReference type="STRING" id="84035.SAMN05660742_103188"/>
<reference evidence="4 5" key="1">
    <citation type="submission" date="2016-10" db="EMBL/GenBank/DDBJ databases">
        <authorList>
            <person name="de Groot N.N."/>
        </authorList>
    </citation>
    <scope>NUCLEOTIDE SEQUENCE [LARGE SCALE GENOMIC DNA]</scope>
    <source>
        <strain evidence="4 5">DSM 2179</strain>
    </source>
</reference>
<dbReference type="InterPro" id="IPR021744">
    <property type="entry name" value="CbiG_N"/>
</dbReference>
<dbReference type="InterPro" id="IPR038029">
    <property type="entry name" value="GbiG_N_sf"/>
</dbReference>
<feature type="domain" description="Cobalamin biosynthesis central region" evidence="3">
    <location>
        <begin position="137"/>
        <end position="180"/>
    </location>
</feature>
<dbReference type="PANTHER" id="PTHR37477">
    <property type="entry name" value="COBALT-PRECORRIN-5A HYDROLASE"/>
    <property type="match status" value="1"/>
</dbReference>
<dbReference type="PANTHER" id="PTHR37477:SF1">
    <property type="entry name" value="COBALT-PRECORRIN-5A HYDROLASE"/>
    <property type="match status" value="1"/>
</dbReference>
<evidence type="ECO:0000313" key="4">
    <source>
        <dbReference type="EMBL" id="SEJ10837.1"/>
    </source>
</evidence>
<keyword evidence="5" id="KW-1185">Reference proteome</keyword>
<keyword evidence="4" id="KW-0378">Hydrolase</keyword>